<dbReference type="InterPro" id="IPR036880">
    <property type="entry name" value="Kunitz_BPTI_sf"/>
</dbReference>
<dbReference type="AlphaFoldDB" id="A0A8R1DP66"/>
<dbReference type="EnsemblMetazoa" id="CJA07312.1">
    <property type="protein sequence ID" value="CJA07312.1"/>
    <property type="gene ID" value="WBGene00126516"/>
</dbReference>
<organism evidence="2 3">
    <name type="scientific">Caenorhabditis japonica</name>
    <dbReference type="NCBI Taxonomy" id="281687"/>
    <lineage>
        <taxon>Eukaryota</taxon>
        <taxon>Metazoa</taxon>
        <taxon>Ecdysozoa</taxon>
        <taxon>Nematoda</taxon>
        <taxon>Chromadorea</taxon>
        <taxon>Rhabditida</taxon>
        <taxon>Rhabditina</taxon>
        <taxon>Rhabditomorpha</taxon>
        <taxon>Rhabditoidea</taxon>
        <taxon>Rhabditidae</taxon>
        <taxon>Peloderinae</taxon>
        <taxon>Caenorhabditis</taxon>
    </lineage>
</organism>
<dbReference type="PANTHER" id="PTHR46339">
    <property type="entry name" value="PROTEIN CBG15282-RELATED"/>
    <property type="match status" value="1"/>
</dbReference>
<dbReference type="PROSITE" id="PS50279">
    <property type="entry name" value="BPTI_KUNITZ_2"/>
    <property type="match status" value="2"/>
</dbReference>
<dbReference type="InterPro" id="IPR053014">
    <property type="entry name" value="Cuticle_assoc_divergent"/>
</dbReference>
<dbReference type="Pfam" id="PF00014">
    <property type="entry name" value="Kunitz_BPTI"/>
    <property type="match status" value="2"/>
</dbReference>
<evidence type="ECO:0000259" key="1">
    <source>
        <dbReference type="PROSITE" id="PS50279"/>
    </source>
</evidence>
<evidence type="ECO:0000313" key="3">
    <source>
        <dbReference type="Proteomes" id="UP000005237"/>
    </source>
</evidence>
<dbReference type="SMART" id="SM00131">
    <property type="entry name" value="KU"/>
    <property type="match status" value="2"/>
</dbReference>
<evidence type="ECO:0000313" key="2">
    <source>
        <dbReference type="EnsemblMetazoa" id="CJA07312.1"/>
    </source>
</evidence>
<dbReference type="InterPro" id="IPR020901">
    <property type="entry name" value="Prtase_inh_Kunz-CS"/>
</dbReference>
<feature type="domain" description="BPTI/Kunitz inhibitor" evidence="1">
    <location>
        <begin position="55"/>
        <end position="108"/>
    </location>
</feature>
<protein>
    <recommendedName>
        <fullName evidence="1">BPTI/Kunitz inhibitor domain-containing protein</fullName>
    </recommendedName>
</protein>
<accession>A0A8R1DP66</accession>
<keyword evidence="3" id="KW-1185">Reference proteome</keyword>
<dbReference type="PRINTS" id="PR00759">
    <property type="entry name" value="BASICPTASE"/>
</dbReference>
<reference evidence="3" key="1">
    <citation type="submission" date="2010-08" db="EMBL/GenBank/DDBJ databases">
        <authorList>
            <consortium name="Caenorhabditis japonica Sequencing Consortium"/>
            <person name="Wilson R.K."/>
        </authorList>
    </citation>
    <scope>NUCLEOTIDE SEQUENCE [LARGE SCALE GENOMIC DNA]</scope>
    <source>
        <strain evidence="3">DF5081</strain>
    </source>
</reference>
<dbReference type="CDD" id="cd00109">
    <property type="entry name" value="Kunitz-type"/>
    <property type="match status" value="2"/>
</dbReference>
<reference evidence="2" key="2">
    <citation type="submission" date="2022-06" db="UniProtKB">
        <authorList>
            <consortium name="EnsemblMetazoa"/>
        </authorList>
    </citation>
    <scope>IDENTIFICATION</scope>
    <source>
        <strain evidence="2">DF5081</strain>
    </source>
</reference>
<name>A0A8R1DP66_CAEJA</name>
<dbReference type="Gene3D" id="4.10.410.10">
    <property type="entry name" value="Pancreatic trypsin inhibitor Kunitz domain"/>
    <property type="match status" value="2"/>
</dbReference>
<proteinExistence type="predicted"/>
<dbReference type="SUPFAM" id="SSF57362">
    <property type="entry name" value="BPTI-like"/>
    <property type="match status" value="2"/>
</dbReference>
<feature type="domain" description="BPTI/Kunitz inhibitor" evidence="1">
    <location>
        <begin position="161"/>
        <end position="214"/>
    </location>
</feature>
<dbReference type="PROSITE" id="PS00280">
    <property type="entry name" value="BPTI_KUNITZ_1"/>
    <property type="match status" value="1"/>
</dbReference>
<dbReference type="Proteomes" id="UP000005237">
    <property type="component" value="Unassembled WGS sequence"/>
</dbReference>
<dbReference type="InterPro" id="IPR002223">
    <property type="entry name" value="Kunitz_BPTI"/>
</dbReference>
<dbReference type="GO" id="GO:0004867">
    <property type="term" value="F:serine-type endopeptidase inhibitor activity"/>
    <property type="evidence" value="ECO:0007669"/>
    <property type="project" value="InterPro"/>
</dbReference>
<sequence>MVHCRKGSCNLAQLGSQYPGWKLRSNLTSITNMYAFLISALLLVSSAYSAEKADCFGAKEAGNSNCGQAGAKVFYFHKSTRTCQPFFYQGCDGNGNRFSSKSECESTCKNAQAAGDMTQSLCASGAYPAGATSGKDVSCSNCPHGYECQGEQCCPTKEFTCGLQYDAGRFGSSGKHTPRYFYSKAFKNCMLFTFYGRDGNPNNFATYNECKNFCM</sequence>